<feature type="region of interest" description="Disordered" evidence="2">
    <location>
        <begin position="234"/>
        <end position="341"/>
    </location>
</feature>
<proteinExistence type="predicted"/>
<name>A0A9W8Y707_9PLEO</name>
<dbReference type="Proteomes" id="UP001140560">
    <property type="component" value="Unassembled WGS sequence"/>
</dbReference>
<evidence type="ECO:0000259" key="3">
    <source>
        <dbReference type="Pfam" id="PF08595"/>
    </source>
</evidence>
<dbReference type="PANTHER" id="PTHR28232:SF1">
    <property type="entry name" value="TRANSCRIPTIONAL REGULATORY PROTEIN RXT2"/>
    <property type="match status" value="1"/>
</dbReference>
<dbReference type="Pfam" id="PF08595">
    <property type="entry name" value="RXT2_N"/>
    <property type="match status" value="1"/>
</dbReference>
<accession>A0A9W8Y707</accession>
<feature type="compositionally biased region" description="Polar residues" evidence="2">
    <location>
        <begin position="564"/>
        <end position="584"/>
    </location>
</feature>
<dbReference type="AlphaFoldDB" id="A0A9W8Y707"/>
<dbReference type="InterPro" id="IPR039602">
    <property type="entry name" value="Rxt2"/>
</dbReference>
<dbReference type="GO" id="GO:0033698">
    <property type="term" value="C:Rpd3L complex"/>
    <property type="evidence" value="ECO:0007669"/>
    <property type="project" value="TreeGrafter"/>
</dbReference>
<evidence type="ECO:0000256" key="1">
    <source>
        <dbReference type="SAM" id="Coils"/>
    </source>
</evidence>
<feature type="region of interest" description="Disordered" evidence="2">
    <location>
        <begin position="556"/>
        <end position="613"/>
    </location>
</feature>
<dbReference type="OrthoDB" id="441210at2759"/>
<reference evidence="4" key="1">
    <citation type="submission" date="2022-10" db="EMBL/GenBank/DDBJ databases">
        <title>Tapping the CABI collections for fungal endophytes: first genome assemblies for Collariella, Neodidymelliopsis, Ascochyta clinopodiicola, Didymella pomorum, Didymosphaeria variabile, Neocosmospora piperis and Neocucurbitaria cava.</title>
        <authorList>
            <person name="Hill R."/>
        </authorList>
    </citation>
    <scope>NUCLEOTIDE SEQUENCE</scope>
    <source>
        <strain evidence="4">IMI 356814</strain>
    </source>
</reference>
<keyword evidence="5" id="KW-1185">Reference proteome</keyword>
<feature type="compositionally biased region" description="Low complexity" evidence="2">
    <location>
        <begin position="287"/>
        <end position="308"/>
    </location>
</feature>
<dbReference type="GO" id="GO:0005829">
    <property type="term" value="C:cytosol"/>
    <property type="evidence" value="ECO:0007669"/>
    <property type="project" value="TreeGrafter"/>
</dbReference>
<feature type="compositionally biased region" description="Basic and acidic residues" evidence="2">
    <location>
        <begin position="263"/>
        <end position="278"/>
    </location>
</feature>
<feature type="region of interest" description="Disordered" evidence="2">
    <location>
        <begin position="19"/>
        <end position="49"/>
    </location>
</feature>
<dbReference type="EMBL" id="JAPEUY010000012">
    <property type="protein sequence ID" value="KAJ4367537.1"/>
    <property type="molecule type" value="Genomic_DNA"/>
</dbReference>
<sequence>MAGQQQQIIDTIFSMKRKMLRRDDSDTDEADSPLSSHKQDLKRSVHYARASDPEFLLDPRPYKKRIEHAGYHRAILQRNPPRFDPDGDLVEPDDEYEEEEDLEAVEENPYGNIQLTDLLAPLTSAADLPSHQALSVAYTSRHLTNLANEAGALSRKEQITNSRAKNLFVKLQGDSSFAPAALAAMGHAPFHDPWSTGSVGHPVNGESQQDQDIEMADTAENAHDINMDDAVQAHDAPHRNGTNSDMKPEVVNGEEPVTNGTSHDVDADKPQENGEDPHSPAADDASDTASQQTAHRMTTRARAQAASTPSPPQSPSSGDNAIHPLFTFSTESLPDRDFGLPSNEAEETRMLLMAYVQKQEEIARITSDLYQGLLQADRMRQDVFKWSKAEAHVGEMSDGEDWYDNEEWGLDQDLMKGRDEEEDETAAAGKKSTRQRRKPDKDDRYQTAQEIIYQEHLAKGLTEKYNTLDQQMDQLIHDANSQIKALQDKMQAMQAEQASLENKNHDLAKAFKDKTRSLQQTTQLYQSLKAQVMASHVANAAGDEAEFTLHSSRGDRFIDRLPGTRTSTTNFGQAGVSQQASSGRPHNRNDSRSSRSSGGQQLGGIRVGPAYTSQVQGRDLGSRVFAGRKSTFFT</sequence>
<dbReference type="InterPro" id="IPR013904">
    <property type="entry name" value="RXT2_N"/>
</dbReference>
<gene>
    <name evidence="4" type="ORF">N0V83_007120</name>
</gene>
<dbReference type="PANTHER" id="PTHR28232">
    <property type="entry name" value="TRANSCRIPTIONAL REGULATORY PROTEIN RXT2"/>
    <property type="match status" value="1"/>
</dbReference>
<feature type="region of interest" description="Disordered" evidence="2">
    <location>
        <begin position="417"/>
        <end position="445"/>
    </location>
</feature>
<protein>
    <recommendedName>
        <fullName evidence="3">Transcriptional regulatory protein RXT2 N-terminal domain-containing protein</fullName>
    </recommendedName>
</protein>
<feature type="domain" description="Transcriptional regulatory protein RXT2 N-terminal" evidence="3">
    <location>
        <begin position="58"/>
        <end position="174"/>
    </location>
</feature>
<organism evidence="4 5">
    <name type="scientific">Neocucurbitaria cava</name>
    <dbReference type="NCBI Taxonomy" id="798079"/>
    <lineage>
        <taxon>Eukaryota</taxon>
        <taxon>Fungi</taxon>
        <taxon>Dikarya</taxon>
        <taxon>Ascomycota</taxon>
        <taxon>Pezizomycotina</taxon>
        <taxon>Dothideomycetes</taxon>
        <taxon>Pleosporomycetidae</taxon>
        <taxon>Pleosporales</taxon>
        <taxon>Pleosporineae</taxon>
        <taxon>Cucurbitariaceae</taxon>
        <taxon>Neocucurbitaria</taxon>
    </lineage>
</organism>
<evidence type="ECO:0000256" key="2">
    <source>
        <dbReference type="SAM" id="MobiDB-lite"/>
    </source>
</evidence>
<evidence type="ECO:0000313" key="4">
    <source>
        <dbReference type="EMBL" id="KAJ4367537.1"/>
    </source>
</evidence>
<comment type="caution">
    <text evidence="4">The sequence shown here is derived from an EMBL/GenBank/DDBJ whole genome shotgun (WGS) entry which is preliminary data.</text>
</comment>
<keyword evidence="1" id="KW-0175">Coiled coil</keyword>
<feature type="coiled-coil region" evidence="1">
    <location>
        <begin position="458"/>
        <end position="510"/>
    </location>
</feature>
<evidence type="ECO:0000313" key="5">
    <source>
        <dbReference type="Proteomes" id="UP001140560"/>
    </source>
</evidence>